<comment type="caution">
    <text evidence="5">The sequence shown here is derived from an EMBL/GenBank/DDBJ whole genome shotgun (WGS) entry which is preliminary data.</text>
</comment>
<dbReference type="Pfam" id="PF00561">
    <property type="entry name" value="Abhydrolase_1"/>
    <property type="match status" value="1"/>
</dbReference>
<feature type="domain" description="AB hydrolase-1" evidence="4">
    <location>
        <begin position="20"/>
        <end position="251"/>
    </location>
</feature>
<protein>
    <recommendedName>
        <fullName evidence="3">Putative 2-succinyl-6-hydroxy-2,4-cyclohexadiene-1-carboxylate synthase</fullName>
        <shortName evidence="3">SHCHC synthase</shortName>
        <ecNumber evidence="3">4.2.99.20</ecNumber>
    </recommendedName>
</protein>
<evidence type="ECO:0000313" key="5">
    <source>
        <dbReference type="EMBL" id="PAD22964.1"/>
    </source>
</evidence>
<comment type="pathway">
    <text evidence="3">Quinol/quinone metabolism; menaquinone biosynthesis.</text>
</comment>
<organism evidence="5 6">
    <name type="scientific">Terribacillus saccharophilus</name>
    <dbReference type="NCBI Taxonomy" id="361277"/>
    <lineage>
        <taxon>Bacteria</taxon>
        <taxon>Bacillati</taxon>
        <taxon>Bacillota</taxon>
        <taxon>Bacilli</taxon>
        <taxon>Bacillales</taxon>
        <taxon>Bacillaceae</taxon>
        <taxon>Terribacillus</taxon>
    </lineage>
</organism>
<evidence type="ECO:0000256" key="2">
    <source>
        <dbReference type="ARBA" id="ARBA00023239"/>
    </source>
</evidence>
<comment type="similarity">
    <text evidence="3">Belongs to the AB hydrolase superfamily. MenH family.</text>
</comment>
<dbReference type="PANTHER" id="PTHR42916:SF1">
    <property type="entry name" value="PROTEIN PHYLLO, CHLOROPLASTIC"/>
    <property type="match status" value="1"/>
</dbReference>
<dbReference type="EC" id="4.2.99.20" evidence="3"/>
<gene>
    <name evidence="3 5" type="primary">menH</name>
    <name evidence="5" type="ORF">CHH64_04480</name>
</gene>
<dbReference type="PRINTS" id="PR00111">
    <property type="entry name" value="ABHYDROLASE"/>
</dbReference>
<comment type="function">
    <text evidence="3">Catalyzes a proton abstraction reaction that results in 2,5-elimination of pyruvate from 2-succinyl-5-enolpyruvyl-6-hydroxy-3-cyclohexene-1-carboxylate (SEPHCHC) and the formation of 2-succinyl-6-hydroxy-2,4-cyclohexadiene-1-carboxylate (SHCHC).</text>
</comment>
<dbReference type="InterPro" id="IPR000073">
    <property type="entry name" value="AB_hydrolase_1"/>
</dbReference>
<keyword evidence="2 3" id="KW-0456">Lyase</keyword>
<comment type="catalytic activity">
    <reaction evidence="3">
        <text>5-enolpyruvoyl-6-hydroxy-2-succinyl-cyclohex-3-ene-1-carboxylate = (1R,6R)-6-hydroxy-2-succinyl-cyclohexa-2,4-diene-1-carboxylate + pyruvate</text>
        <dbReference type="Rhea" id="RHEA:25597"/>
        <dbReference type="ChEBI" id="CHEBI:15361"/>
        <dbReference type="ChEBI" id="CHEBI:58689"/>
        <dbReference type="ChEBI" id="CHEBI:58818"/>
        <dbReference type="EC" id="4.2.99.20"/>
    </reaction>
</comment>
<dbReference type="AlphaFoldDB" id="A0A268AFR2"/>
<dbReference type="InterPro" id="IPR029058">
    <property type="entry name" value="AB_hydrolase_fold"/>
</dbReference>
<dbReference type="PANTHER" id="PTHR42916">
    <property type="entry name" value="2-SUCCINYL-5-ENOLPYRUVYL-6-HYDROXY-3-CYCLOHEXENE-1-CARBOXYLATE SYNTHASE"/>
    <property type="match status" value="1"/>
</dbReference>
<evidence type="ECO:0000259" key="4">
    <source>
        <dbReference type="Pfam" id="PF00561"/>
    </source>
</evidence>
<evidence type="ECO:0000256" key="1">
    <source>
        <dbReference type="ARBA" id="ARBA00022428"/>
    </source>
</evidence>
<proteinExistence type="inferred from homology"/>
<dbReference type="Gene3D" id="3.40.50.1820">
    <property type="entry name" value="alpha/beta hydrolase"/>
    <property type="match status" value="1"/>
</dbReference>
<accession>A0A268AFR2</accession>
<dbReference type="NCBIfam" id="TIGR03695">
    <property type="entry name" value="menH_SHCHC"/>
    <property type="match status" value="1"/>
</dbReference>
<name>A0A268AFR2_9BACI</name>
<reference evidence="5 6" key="1">
    <citation type="submission" date="2017-07" db="EMBL/GenBank/DDBJ databases">
        <title>Isolation and whole genome analysis of endospore-forming bacteria from heroin.</title>
        <authorList>
            <person name="Kalinowski J."/>
            <person name="Ahrens B."/>
            <person name="Al-Dilaimi A."/>
            <person name="Winkler A."/>
            <person name="Wibberg D."/>
            <person name="Schleenbecker U."/>
            <person name="Ruckert C."/>
            <person name="Wolfel R."/>
            <person name="Grass G."/>
        </authorList>
    </citation>
    <scope>NUCLEOTIDE SEQUENCE [LARGE SCALE GENOMIC DNA]</scope>
    <source>
        <strain evidence="5 6">7528</strain>
    </source>
</reference>
<evidence type="ECO:0000256" key="3">
    <source>
        <dbReference type="HAMAP-Rule" id="MF_01660"/>
    </source>
</evidence>
<dbReference type="Proteomes" id="UP000216013">
    <property type="component" value="Unassembled WGS sequence"/>
</dbReference>
<dbReference type="GO" id="GO:0009234">
    <property type="term" value="P:menaquinone biosynthetic process"/>
    <property type="evidence" value="ECO:0007669"/>
    <property type="project" value="UniProtKB-UniRule"/>
</dbReference>
<dbReference type="UniPathway" id="UPA01057">
    <property type="reaction ID" value="UER00900"/>
</dbReference>
<sequence>MLVMPKFHFIESGSANASDTLLLFHGFTGTHQTWLPFLESWSEKHHVIAVDMPGHGQTAIQDDLTMNRFTDAVAEFLDQHGITDVKLLGYSMGGRAALAFACRYPDRISEMLLESASPGLRSEEERLARQMQDERLARRLETDGLVQFIDFWENIPLFDTQKNLPEFIQQIIREERLSQQATGLASSLRTMGTGKQDSYWDELSYLDKPVILVAGSMDHKFVGINQEMEKRLPAAELHIVATAGHCVHVEQPRIFDKIVRRYLLHNEADILEES</sequence>
<comment type="pathway">
    <text evidence="3">Quinol/quinone metabolism; 1,4-dihydroxy-2-naphthoate biosynthesis; 1,4-dihydroxy-2-naphthoate from chorismate: step 3/7.</text>
</comment>
<dbReference type="UniPathway" id="UPA00079"/>
<comment type="subunit">
    <text evidence="3">Monomer.</text>
</comment>
<dbReference type="EMBL" id="NPBV01000002">
    <property type="protein sequence ID" value="PAD22964.1"/>
    <property type="molecule type" value="Genomic_DNA"/>
</dbReference>
<keyword evidence="1 3" id="KW-0474">Menaquinone biosynthesis</keyword>
<dbReference type="GO" id="GO:0070205">
    <property type="term" value="F:2-succinyl-6-hydroxy-2,4-cyclohexadiene-1-carboxylate synthase activity"/>
    <property type="evidence" value="ECO:0007669"/>
    <property type="project" value="UniProtKB-UniRule"/>
</dbReference>
<evidence type="ECO:0000313" key="6">
    <source>
        <dbReference type="Proteomes" id="UP000216013"/>
    </source>
</evidence>
<dbReference type="SUPFAM" id="SSF53474">
    <property type="entry name" value="alpha/beta-Hydrolases"/>
    <property type="match status" value="1"/>
</dbReference>
<dbReference type="InterPro" id="IPR022485">
    <property type="entry name" value="SHCHC_synthase_MenH"/>
</dbReference>
<dbReference type="HAMAP" id="MF_01660">
    <property type="entry name" value="MenH"/>
    <property type="match status" value="1"/>
</dbReference>